<dbReference type="SMART" id="SM01033">
    <property type="entry name" value="BING4CT"/>
    <property type="match status" value="1"/>
</dbReference>
<reference evidence="8" key="1">
    <citation type="submission" date="2019-03" db="EMBL/GenBank/DDBJ databases">
        <title>Improved annotation for the trematode Fasciola hepatica.</title>
        <authorList>
            <person name="Choi Y.-J."/>
            <person name="Martin J."/>
            <person name="Mitreva M."/>
        </authorList>
    </citation>
    <scope>NUCLEOTIDE SEQUENCE [LARGE SCALE GENOMIC DNA]</scope>
</reference>
<dbReference type="GO" id="GO:0030686">
    <property type="term" value="C:90S preribosome"/>
    <property type="evidence" value="ECO:0007669"/>
    <property type="project" value="TreeGrafter"/>
</dbReference>
<dbReference type="InterPro" id="IPR001680">
    <property type="entry name" value="WD40_rpt"/>
</dbReference>
<feature type="repeat" description="WD" evidence="6">
    <location>
        <begin position="234"/>
        <end position="269"/>
    </location>
</feature>
<evidence type="ECO:0000313" key="8">
    <source>
        <dbReference type="EMBL" id="THD21813.1"/>
    </source>
</evidence>
<dbReference type="Gene3D" id="2.130.10.10">
    <property type="entry name" value="YVTN repeat-like/Quinoprotein amine dehydrogenase"/>
    <property type="match status" value="2"/>
</dbReference>
<dbReference type="Pfam" id="PF08149">
    <property type="entry name" value="BING4CT"/>
    <property type="match status" value="1"/>
</dbReference>
<dbReference type="Proteomes" id="UP000230066">
    <property type="component" value="Unassembled WGS sequence"/>
</dbReference>
<dbReference type="InterPro" id="IPR019775">
    <property type="entry name" value="WD40_repeat_CS"/>
</dbReference>
<evidence type="ECO:0000259" key="7">
    <source>
        <dbReference type="SMART" id="SM01033"/>
    </source>
</evidence>
<name>A0A4E0R2U4_FASHE</name>
<dbReference type="SMART" id="SM00320">
    <property type="entry name" value="WD40"/>
    <property type="match status" value="4"/>
</dbReference>
<keyword evidence="4" id="KW-0677">Repeat</keyword>
<dbReference type="InterPro" id="IPR036322">
    <property type="entry name" value="WD40_repeat_dom_sf"/>
</dbReference>
<dbReference type="FunFam" id="2.130.10.10:FF:000378">
    <property type="entry name" value="U3 small nucleolar RNA-associated protein 7"/>
    <property type="match status" value="1"/>
</dbReference>
<dbReference type="AlphaFoldDB" id="A0A4E0R2U4"/>
<dbReference type="Pfam" id="PF00400">
    <property type="entry name" value="WD40"/>
    <property type="match status" value="1"/>
</dbReference>
<organism evidence="8 9">
    <name type="scientific">Fasciola hepatica</name>
    <name type="common">Liver fluke</name>
    <dbReference type="NCBI Taxonomy" id="6192"/>
    <lineage>
        <taxon>Eukaryota</taxon>
        <taxon>Metazoa</taxon>
        <taxon>Spiralia</taxon>
        <taxon>Lophotrochozoa</taxon>
        <taxon>Platyhelminthes</taxon>
        <taxon>Trematoda</taxon>
        <taxon>Digenea</taxon>
        <taxon>Plagiorchiida</taxon>
        <taxon>Echinostomata</taxon>
        <taxon>Echinostomatoidea</taxon>
        <taxon>Fasciolidae</taxon>
        <taxon>Fasciola</taxon>
    </lineage>
</organism>
<gene>
    <name evidence="8" type="ORF">D915_007323</name>
</gene>
<evidence type="ECO:0000256" key="4">
    <source>
        <dbReference type="ARBA" id="ARBA00022737"/>
    </source>
</evidence>
<dbReference type="PROSITE" id="PS00678">
    <property type="entry name" value="WD_REPEATS_1"/>
    <property type="match status" value="1"/>
</dbReference>
<keyword evidence="5" id="KW-0539">Nucleus</keyword>
<evidence type="ECO:0000256" key="6">
    <source>
        <dbReference type="PROSITE-ProRule" id="PRU00221"/>
    </source>
</evidence>
<evidence type="ECO:0000256" key="3">
    <source>
        <dbReference type="ARBA" id="ARBA00022574"/>
    </source>
</evidence>
<evidence type="ECO:0000313" key="9">
    <source>
        <dbReference type="Proteomes" id="UP000230066"/>
    </source>
</evidence>
<keyword evidence="9" id="KW-1185">Reference proteome</keyword>
<keyword evidence="8" id="KW-0687">Ribonucleoprotein</keyword>
<dbReference type="SUPFAM" id="SSF50978">
    <property type="entry name" value="WD40 repeat-like"/>
    <property type="match status" value="1"/>
</dbReference>
<comment type="subcellular location">
    <subcellularLocation>
        <location evidence="1">Nucleus</location>
        <location evidence="1">Nucleolus</location>
    </subcellularLocation>
</comment>
<dbReference type="GO" id="GO:0032040">
    <property type="term" value="C:small-subunit processome"/>
    <property type="evidence" value="ECO:0007669"/>
    <property type="project" value="TreeGrafter"/>
</dbReference>
<dbReference type="PANTHER" id="PTHR14085">
    <property type="entry name" value="WD-REPEAT PROTEIN BING4"/>
    <property type="match status" value="1"/>
</dbReference>
<dbReference type="PROSITE" id="PS50294">
    <property type="entry name" value="WD_REPEATS_REGION"/>
    <property type="match status" value="1"/>
</dbReference>
<evidence type="ECO:0000256" key="1">
    <source>
        <dbReference type="ARBA" id="ARBA00004604"/>
    </source>
</evidence>
<dbReference type="GO" id="GO:0000462">
    <property type="term" value="P:maturation of SSU-rRNA from tricistronic rRNA transcript (SSU-rRNA, 5.8S rRNA, LSU-rRNA)"/>
    <property type="evidence" value="ECO:0007669"/>
    <property type="project" value="TreeGrafter"/>
</dbReference>
<dbReference type="InterPro" id="IPR015943">
    <property type="entry name" value="WD40/YVTN_repeat-like_dom_sf"/>
</dbReference>
<dbReference type="PROSITE" id="PS50082">
    <property type="entry name" value="WD_REPEATS_2"/>
    <property type="match status" value="1"/>
</dbReference>
<proteinExistence type="predicted"/>
<feature type="domain" description="BING4 C-terminal" evidence="7">
    <location>
        <begin position="341"/>
        <end position="413"/>
    </location>
</feature>
<evidence type="ECO:0000256" key="5">
    <source>
        <dbReference type="ARBA" id="ARBA00023242"/>
    </source>
</evidence>
<accession>A0A4E0R2U4</accession>
<dbReference type="EMBL" id="JXXN02003230">
    <property type="protein sequence ID" value="THD21813.1"/>
    <property type="molecule type" value="Genomic_DNA"/>
</dbReference>
<dbReference type="InterPro" id="IPR012952">
    <property type="entry name" value="BING4_C_dom"/>
</dbReference>
<keyword evidence="2" id="KW-0698">rRNA processing</keyword>
<keyword evidence="3 6" id="KW-0853">WD repeat</keyword>
<evidence type="ECO:0000256" key="2">
    <source>
        <dbReference type="ARBA" id="ARBA00022552"/>
    </source>
</evidence>
<sequence>MDTTHFPTRFHRKCAETSNKRAEHARHQSAKAALLETTSAGFLEKARGERVDQESIVSAVDIGSATKRFDLKFSGGPFTIDYSGNGRFLAYCGKSGSIGAFDWMIKKPLFEVNVNHECKDIKFLHQETLIAVAEPQATSIYDNQGLEVHCLKQLHRVLRLEFLPYHFLLVASAENGYLYYLDCTTGTVVSSIPTFMGRLGVLCQNPTNGVMVTGHNTGAVSMWIPTEKSPVVKLFAHHNGLTSVACDRTGRYLATCALDRKLKVWDLRSSFDPLSEIQLPISANTIAYSQRGLLAVGAGNTVQILQDPQLGLINTSWDDSEAPLQRIMVASGVNRPVLQGAYMSHYAVRPVCRVQFCPYEDVLGIGTSGGISSILCPGSAEANYDALEENPFANRRYRQEREVKRLLDKLGESNKTPMPEVKRNKKKGRSKAALVESRKQNIRFERKMFGIMNVLGVKKPDAKTKKEKTKDLPEFVRSSDALVVHRKLAKKRLKSALDVLIPSKE</sequence>
<comment type="caution">
    <text evidence="8">The sequence shown here is derived from an EMBL/GenBank/DDBJ whole genome shotgun (WGS) entry which is preliminary data.</text>
</comment>
<dbReference type="InterPro" id="IPR040315">
    <property type="entry name" value="WDR46/Utp7"/>
</dbReference>
<protein>
    <submittedName>
        <fullName evidence="8">Small nucleolar ribonucleoprotein complex subunit</fullName>
    </submittedName>
</protein>
<dbReference type="PANTHER" id="PTHR14085:SF3">
    <property type="entry name" value="WD REPEAT-CONTAINING PROTEIN 46"/>
    <property type="match status" value="1"/>
</dbReference>